<dbReference type="AlphaFoldDB" id="A0A1U7IXP5"/>
<sequence>MGYIFEHQVRFHETDGAGVVYFANELVMCHTAYEASLAAAGLDVTAFFRAETLAYPIVHTSMDYRHPLRCGDRVTIHLTPTRLDDSSFEIQYQLTLEDAAMAQAVTRHVCIEVDNRRRSPLPTEMEQWLAQWSGNSPQTGQG</sequence>
<gene>
    <name evidence="3" type="ORF">NIES30_25640</name>
</gene>
<dbReference type="Pfam" id="PF13279">
    <property type="entry name" value="4HBT_2"/>
    <property type="match status" value="1"/>
</dbReference>
<dbReference type="CDD" id="cd00586">
    <property type="entry name" value="4HBT"/>
    <property type="match status" value="1"/>
</dbReference>
<comment type="similarity">
    <text evidence="2">Belongs to the 4-hydroxybenzoyl-CoA thioesterase family. DHNA-CoA hydrolase subfamily.</text>
</comment>
<evidence type="ECO:0000313" key="4">
    <source>
        <dbReference type="Proteomes" id="UP000185557"/>
    </source>
</evidence>
<dbReference type="PANTHER" id="PTHR31793">
    <property type="entry name" value="4-HYDROXYBENZOYL-COA THIOESTERASE FAMILY MEMBER"/>
    <property type="match status" value="1"/>
</dbReference>
<evidence type="ECO:0000256" key="1">
    <source>
        <dbReference type="ARBA" id="ARBA00022801"/>
    </source>
</evidence>
<evidence type="ECO:0000313" key="3">
    <source>
        <dbReference type="EMBL" id="OKH43099.1"/>
    </source>
</evidence>
<dbReference type="GO" id="GO:0061522">
    <property type="term" value="F:1,4-dihydroxy-2-naphthoyl-CoA thioesterase activity"/>
    <property type="evidence" value="ECO:0007669"/>
    <property type="project" value="UniProtKB-EC"/>
</dbReference>
<dbReference type="EC" id="3.1.2.28" evidence="2"/>
<dbReference type="GO" id="GO:0047617">
    <property type="term" value="F:fatty acyl-CoA hydrolase activity"/>
    <property type="evidence" value="ECO:0007669"/>
    <property type="project" value="TreeGrafter"/>
</dbReference>
<dbReference type="UniPathway" id="UPA01057">
    <property type="reaction ID" value="UER01033"/>
</dbReference>
<dbReference type="PANTHER" id="PTHR31793:SF37">
    <property type="entry name" value="ACYL-COA THIOESTER HYDROLASE YBGC"/>
    <property type="match status" value="1"/>
</dbReference>
<comment type="catalytic activity">
    <reaction evidence="2">
        <text>1,4-dihydroxy-2-naphthoyl-CoA + H2O = 1,4-dihydroxy-2-naphthoate + CoA + H(+)</text>
        <dbReference type="Rhea" id="RHEA:26309"/>
        <dbReference type="ChEBI" id="CHEBI:11173"/>
        <dbReference type="ChEBI" id="CHEBI:15377"/>
        <dbReference type="ChEBI" id="CHEBI:15378"/>
        <dbReference type="ChEBI" id="CHEBI:57287"/>
        <dbReference type="ChEBI" id="CHEBI:58897"/>
        <dbReference type="EC" id="3.1.2.28"/>
    </reaction>
</comment>
<comment type="pathway">
    <text evidence="2">Quinol/quinone metabolism; 1,4-dihydroxy-2-naphthoate biosynthesis; 1,4-dihydroxy-2-naphthoate from chorismate: step 7/7.</text>
</comment>
<dbReference type="EMBL" id="MRCG01000038">
    <property type="protein sequence ID" value="OKH43099.1"/>
    <property type="molecule type" value="Genomic_DNA"/>
</dbReference>
<name>A0A1U7IXP5_9CYAN</name>
<dbReference type="InterPro" id="IPR029069">
    <property type="entry name" value="HotDog_dom_sf"/>
</dbReference>
<dbReference type="GO" id="GO:0042372">
    <property type="term" value="P:phylloquinone biosynthetic process"/>
    <property type="evidence" value="ECO:0007669"/>
    <property type="project" value="UniProtKB-UniRule"/>
</dbReference>
<feature type="active site" evidence="2">
    <location>
        <position position="15"/>
    </location>
</feature>
<comment type="pathway">
    <text evidence="2">Cofactor biosynthesis; phylloquinone biosynthesis.</text>
</comment>
<dbReference type="SUPFAM" id="SSF54637">
    <property type="entry name" value="Thioesterase/thiol ester dehydrase-isomerase"/>
    <property type="match status" value="1"/>
</dbReference>
<evidence type="ECO:0000256" key="2">
    <source>
        <dbReference type="HAMAP-Rule" id="MF_02101"/>
    </source>
</evidence>
<dbReference type="InterPro" id="IPR050563">
    <property type="entry name" value="4-hydroxybenzoyl-CoA_TE"/>
</dbReference>
<dbReference type="Gene3D" id="3.10.129.10">
    <property type="entry name" value="Hotdog Thioesterase"/>
    <property type="match status" value="1"/>
</dbReference>
<dbReference type="Proteomes" id="UP000185557">
    <property type="component" value="Unassembled WGS sequence"/>
</dbReference>
<comment type="caution">
    <text evidence="3">The sequence shown here is derived from an EMBL/GenBank/DDBJ whole genome shotgun (WGS) entry which is preliminary data.</text>
</comment>
<organism evidence="3 4">
    <name type="scientific">Phormidium tenue NIES-30</name>
    <dbReference type="NCBI Taxonomy" id="549789"/>
    <lineage>
        <taxon>Bacteria</taxon>
        <taxon>Bacillati</taxon>
        <taxon>Cyanobacteriota</taxon>
        <taxon>Cyanophyceae</taxon>
        <taxon>Oscillatoriophycideae</taxon>
        <taxon>Oscillatoriales</taxon>
        <taxon>Oscillatoriaceae</taxon>
        <taxon>Phormidium</taxon>
    </lineage>
</organism>
<proteinExistence type="inferred from homology"/>
<protein>
    <recommendedName>
        <fullName evidence="2">1,4-dihydroxy-2-naphthoyl-CoA hydrolase</fullName>
        <shortName evidence="2">DHNA-CoA hydrolase</shortName>
        <ecNumber evidence="2">3.1.2.28</ecNumber>
    </recommendedName>
    <alternativeName>
        <fullName evidence="2">DHNA-CoA thioesterase</fullName>
    </alternativeName>
</protein>
<dbReference type="STRING" id="549789.NIES30_25640"/>
<dbReference type="UniPathway" id="UPA00995"/>
<keyword evidence="4" id="KW-1185">Reference proteome</keyword>
<reference evidence="3 4" key="1">
    <citation type="submission" date="2016-11" db="EMBL/GenBank/DDBJ databases">
        <title>Draft Genome Sequences of Nine Cyanobacterial Strains from Diverse Habitats.</title>
        <authorList>
            <person name="Zhu T."/>
            <person name="Hou S."/>
            <person name="Lu X."/>
            <person name="Hess W.R."/>
        </authorList>
    </citation>
    <scope>NUCLEOTIDE SEQUENCE [LARGE SCALE GENOMIC DNA]</scope>
    <source>
        <strain evidence="3 4">NIES-30</strain>
    </source>
</reference>
<dbReference type="HAMAP" id="MF_02101">
    <property type="entry name" value="DHNA_CoA_hydrolase"/>
    <property type="match status" value="1"/>
</dbReference>
<keyword evidence="1 2" id="KW-0378">Hydrolase</keyword>
<accession>A0A1U7IXP5</accession>
<dbReference type="InterPro" id="IPR022829">
    <property type="entry name" value="DHNA_CoA_hydrolase"/>
</dbReference>
<comment type="function">
    <text evidence="2">Catalyzes the hydrolysis of 1,4-dihydroxy-2-naphthoyl-CoA (DHNA-CoA) to 1,4-dihydroxy-2-naphthoate (DHNA), a reaction involved in phylloquinone (vitamin K1) biosynthesis.</text>
</comment>
<dbReference type="RefSeq" id="WP_073611298.1">
    <property type="nucleotide sequence ID" value="NZ_MRCG01000038.1"/>
</dbReference>